<dbReference type="InterPro" id="IPR010817">
    <property type="entry name" value="HemY_N"/>
</dbReference>
<dbReference type="Pfam" id="PF07219">
    <property type="entry name" value="HemY_N"/>
    <property type="match status" value="1"/>
</dbReference>
<evidence type="ECO:0000256" key="1">
    <source>
        <dbReference type="ARBA" id="ARBA00004370"/>
    </source>
</evidence>
<dbReference type="GO" id="GO:0016020">
    <property type="term" value="C:membrane"/>
    <property type="evidence" value="ECO:0007669"/>
    <property type="project" value="UniProtKB-SubCell"/>
</dbReference>
<name>A0A1J5RYL6_9ZZZZ</name>
<evidence type="ECO:0000259" key="6">
    <source>
        <dbReference type="Pfam" id="PF07219"/>
    </source>
</evidence>
<dbReference type="EMBL" id="MLJW01000091">
    <property type="protein sequence ID" value="OIR00787.1"/>
    <property type="molecule type" value="Genomic_DNA"/>
</dbReference>
<keyword evidence="4 5" id="KW-0472">Membrane</keyword>
<comment type="caution">
    <text evidence="7">The sequence shown here is derived from an EMBL/GenBank/DDBJ whole genome shotgun (WGS) entry which is preliminary data.</text>
</comment>
<sequence length="431" mass="46579">MLRLLAYAALVALLVSGAVWLADHPGTVMVEWLGWHLETPVPLALGALLILTGALIFVWRLLAGLVRLPGHWLDGLRGRRLRRGYQALSDGLAAAAGGDRREAARLAGKARKLLADPALTSFLSAQSAQLAGDGETARDHFKAMLERPETAALGLRGLLKQALDRGDDIAAADLAGRARLISPGDGWLLELQYRLAVKAARWPEAQALIAEAKRHKAISPQEAKRRTALMLTARAEAAAADGLWTEVQSLGKRAVAADKGLTAAALLLARAYGQLQRPRAAAAVLEQAWSHSPAPALAEAYTALKPEDEPLPRLRRLEKLVAGKADAAESHLVLAEAALAAKLWGQARKHLLEAVSLRPSQTPYRLLAQLERQEYKNEEAARAWEAKRSEAQPDPTWVCADCGKPSPDWHWACPHCGELDRLVFGTPKLTA</sequence>
<dbReference type="InterPro" id="IPR011990">
    <property type="entry name" value="TPR-like_helical_dom_sf"/>
</dbReference>
<evidence type="ECO:0000256" key="3">
    <source>
        <dbReference type="ARBA" id="ARBA00022989"/>
    </source>
</evidence>
<keyword evidence="3 5" id="KW-1133">Transmembrane helix</keyword>
<dbReference type="SUPFAM" id="SSF48452">
    <property type="entry name" value="TPR-like"/>
    <property type="match status" value="1"/>
</dbReference>
<feature type="domain" description="HemY N-terminal" evidence="6">
    <location>
        <begin position="26"/>
        <end position="132"/>
    </location>
</feature>
<comment type="subcellular location">
    <subcellularLocation>
        <location evidence="1">Membrane</location>
    </subcellularLocation>
</comment>
<accession>A0A1J5RYL6</accession>
<dbReference type="Gene3D" id="1.25.40.10">
    <property type="entry name" value="Tetratricopeptide repeat domain"/>
    <property type="match status" value="1"/>
</dbReference>
<evidence type="ECO:0000313" key="7">
    <source>
        <dbReference type="EMBL" id="OIR00787.1"/>
    </source>
</evidence>
<reference evidence="7" key="1">
    <citation type="submission" date="2016-10" db="EMBL/GenBank/DDBJ databases">
        <title>Sequence of Gallionella enrichment culture.</title>
        <authorList>
            <person name="Poehlein A."/>
            <person name="Muehling M."/>
            <person name="Daniel R."/>
        </authorList>
    </citation>
    <scope>NUCLEOTIDE SEQUENCE</scope>
</reference>
<evidence type="ECO:0000256" key="4">
    <source>
        <dbReference type="ARBA" id="ARBA00023136"/>
    </source>
</evidence>
<keyword evidence="2 5" id="KW-0812">Transmembrane</keyword>
<organism evidence="7">
    <name type="scientific">mine drainage metagenome</name>
    <dbReference type="NCBI Taxonomy" id="410659"/>
    <lineage>
        <taxon>unclassified sequences</taxon>
        <taxon>metagenomes</taxon>
        <taxon>ecological metagenomes</taxon>
    </lineage>
</organism>
<feature type="transmembrane region" description="Helical" evidence="5">
    <location>
        <begin position="45"/>
        <end position="63"/>
    </location>
</feature>
<protein>
    <submittedName>
        <fullName evidence="7">Lipopolysaccharide regulatory protein</fullName>
    </submittedName>
</protein>
<dbReference type="AlphaFoldDB" id="A0A1J5RYL6"/>
<evidence type="ECO:0000256" key="5">
    <source>
        <dbReference type="SAM" id="Phobius"/>
    </source>
</evidence>
<proteinExistence type="predicted"/>
<gene>
    <name evidence="7" type="ORF">GALL_171240</name>
</gene>
<evidence type="ECO:0000256" key="2">
    <source>
        <dbReference type="ARBA" id="ARBA00022692"/>
    </source>
</evidence>